<dbReference type="SUPFAM" id="SSF102114">
    <property type="entry name" value="Radical SAM enzymes"/>
    <property type="match status" value="1"/>
</dbReference>
<dbReference type="InterPro" id="IPR058240">
    <property type="entry name" value="rSAM_sf"/>
</dbReference>
<dbReference type="STRING" id="1244108.SAMN05444004_101323"/>
<dbReference type="SMART" id="SM00729">
    <property type="entry name" value="Elp3"/>
    <property type="match status" value="1"/>
</dbReference>
<gene>
    <name evidence="12" type="ORF">SAMN05444004_101323</name>
</gene>
<comment type="function">
    <text evidence="10">Probably acts as a heme chaperone, transferring heme to an unknown acceptor. Binds one molecule of heme per monomer, possibly covalently. Binds 1 [4Fe-4S] cluster. The cluster is coordinated with 3 cysteines and an exchangeable S-adenosyl-L-methionine.</text>
</comment>
<sequence length="387" mass="42841">MMENWQEAGFGLYVHWPFCAAKCPYCDFNSHITDRVEQDRWRAALLRDIDYWAERTGPRILTSIFFGGGTPSMMVPETVAAIIDRARTRWTAANDLEVTLEANPTSVDAGRFSGFVDGGVNRISVGLQALNDQDLKQLGRLHSVSEGRIAFDLAKELVDRVSCDLIYARQDQSAKAWEQELAQALTFAGDHLSLYQLTIEDGTAFGRRHAAGRLPGLPDEDLSVDLWNITQDLCSAAGYRRYETSNHARAGAESRHNTIYWRGGDWVGVGPGAHGRLTMPTARIASEAAPMPDAWITRVEKTGTGTMRESVLPQQEVAEEFLLMGLRLQEGLDLDRYARLGGSIDADGLSRMMAQGFVRTNKNRLYATESGTLLLNSVLVELSPVEA</sequence>
<dbReference type="InterPro" id="IPR006638">
    <property type="entry name" value="Elp3/MiaA/NifB-like_rSAM"/>
</dbReference>
<evidence type="ECO:0000256" key="9">
    <source>
        <dbReference type="ARBA" id="ARBA00023186"/>
    </source>
</evidence>
<dbReference type="Gene3D" id="3.20.20.70">
    <property type="entry name" value="Aldolase class I"/>
    <property type="match status" value="1"/>
</dbReference>
<evidence type="ECO:0000256" key="10">
    <source>
        <dbReference type="RuleBase" id="RU364116"/>
    </source>
</evidence>
<dbReference type="SFLD" id="SFLDG01065">
    <property type="entry name" value="anaerobic_coproporphyrinogen-I"/>
    <property type="match status" value="1"/>
</dbReference>
<dbReference type="Pfam" id="PF04055">
    <property type="entry name" value="Radical_SAM"/>
    <property type="match status" value="1"/>
</dbReference>
<evidence type="ECO:0000256" key="4">
    <source>
        <dbReference type="ARBA" id="ARBA00022617"/>
    </source>
</evidence>
<dbReference type="GO" id="GO:0051539">
    <property type="term" value="F:4 iron, 4 sulfur cluster binding"/>
    <property type="evidence" value="ECO:0007669"/>
    <property type="project" value="UniProtKB-UniRule"/>
</dbReference>
<accession>A0A1H3JHG6</accession>
<keyword evidence="9 10" id="KW-0143">Chaperone</keyword>
<reference evidence="13" key="1">
    <citation type="submission" date="2016-10" db="EMBL/GenBank/DDBJ databases">
        <authorList>
            <person name="Varghese N."/>
            <person name="Submissions S."/>
        </authorList>
    </citation>
    <scope>NUCLEOTIDE SEQUENCE [LARGE SCALE GENOMIC DNA]</scope>
    <source>
        <strain evidence="13">DSM 100420</strain>
    </source>
</reference>
<evidence type="ECO:0000256" key="7">
    <source>
        <dbReference type="ARBA" id="ARBA00023004"/>
    </source>
</evidence>
<keyword evidence="8 10" id="KW-0411">Iron-sulfur</keyword>
<keyword evidence="5 10" id="KW-0949">S-adenosyl-L-methionine</keyword>
<evidence type="ECO:0000256" key="3">
    <source>
        <dbReference type="ARBA" id="ARBA00017228"/>
    </source>
</evidence>
<keyword evidence="6 10" id="KW-0479">Metal-binding</keyword>
<dbReference type="GO" id="GO:0046872">
    <property type="term" value="F:metal ion binding"/>
    <property type="evidence" value="ECO:0007669"/>
    <property type="project" value="UniProtKB-UniRule"/>
</dbReference>
<keyword evidence="10" id="KW-0963">Cytoplasm</keyword>
<evidence type="ECO:0000313" key="12">
    <source>
        <dbReference type="EMBL" id="SDY38945.1"/>
    </source>
</evidence>
<dbReference type="Proteomes" id="UP000198914">
    <property type="component" value="Unassembled WGS sequence"/>
</dbReference>
<dbReference type="InterPro" id="IPR007197">
    <property type="entry name" value="rSAM"/>
</dbReference>
<dbReference type="SFLD" id="SFLDS00029">
    <property type="entry name" value="Radical_SAM"/>
    <property type="match status" value="1"/>
</dbReference>
<keyword evidence="13" id="KW-1185">Reference proteome</keyword>
<evidence type="ECO:0000256" key="8">
    <source>
        <dbReference type="ARBA" id="ARBA00023014"/>
    </source>
</evidence>
<protein>
    <recommendedName>
        <fullName evidence="3 10">Heme chaperone HemW</fullName>
    </recommendedName>
</protein>
<dbReference type="CDD" id="cd01335">
    <property type="entry name" value="Radical_SAM"/>
    <property type="match status" value="1"/>
</dbReference>
<proteinExistence type="inferred from homology"/>
<comment type="cofactor">
    <cofactor evidence="1">
        <name>[4Fe-4S] cluster</name>
        <dbReference type="ChEBI" id="CHEBI:49883"/>
    </cofactor>
</comment>
<evidence type="ECO:0000256" key="5">
    <source>
        <dbReference type="ARBA" id="ARBA00022691"/>
    </source>
</evidence>
<dbReference type="GO" id="GO:0006779">
    <property type="term" value="P:porphyrin-containing compound biosynthetic process"/>
    <property type="evidence" value="ECO:0007669"/>
    <property type="project" value="InterPro"/>
</dbReference>
<evidence type="ECO:0000259" key="11">
    <source>
        <dbReference type="PROSITE" id="PS51918"/>
    </source>
</evidence>
<keyword evidence="10" id="KW-0004">4Fe-4S</keyword>
<dbReference type="GO" id="GO:0004109">
    <property type="term" value="F:coproporphyrinogen oxidase activity"/>
    <property type="evidence" value="ECO:0007669"/>
    <property type="project" value="InterPro"/>
</dbReference>
<dbReference type="Pfam" id="PF06969">
    <property type="entry name" value="HemN_C"/>
    <property type="match status" value="1"/>
</dbReference>
<dbReference type="PROSITE" id="PS51918">
    <property type="entry name" value="RADICAL_SAM"/>
    <property type="match status" value="1"/>
</dbReference>
<name>A0A1H3JHG6_9RHOB</name>
<dbReference type="AlphaFoldDB" id="A0A1H3JHG6"/>
<dbReference type="InterPro" id="IPR004559">
    <property type="entry name" value="HemW-like"/>
</dbReference>
<comment type="similarity">
    <text evidence="2">Belongs to the anaerobic coproporphyrinogen-III oxidase family. HemW subfamily.</text>
</comment>
<dbReference type="EMBL" id="FNPX01000001">
    <property type="protein sequence ID" value="SDY38945.1"/>
    <property type="molecule type" value="Genomic_DNA"/>
</dbReference>
<dbReference type="InterPro" id="IPR034505">
    <property type="entry name" value="Coproporphyrinogen-III_oxidase"/>
</dbReference>
<dbReference type="SFLD" id="SFLDF00288">
    <property type="entry name" value="HemN-like__clustered_with_nucl"/>
    <property type="match status" value="1"/>
</dbReference>
<dbReference type="PANTHER" id="PTHR13932">
    <property type="entry name" value="COPROPORPHYRINIGEN III OXIDASE"/>
    <property type="match status" value="1"/>
</dbReference>
<evidence type="ECO:0000313" key="13">
    <source>
        <dbReference type="Proteomes" id="UP000198914"/>
    </source>
</evidence>
<dbReference type="NCBIfam" id="TIGR00539">
    <property type="entry name" value="hemN_rel"/>
    <property type="match status" value="1"/>
</dbReference>
<dbReference type="SFLD" id="SFLDF00562">
    <property type="entry name" value="HemN-like__clustered_with_heat"/>
    <property type="match status" value="1"/>
</dbReference>
<keyword evidence="4 10" id="KW-0349">Heme</keyword>
<feature type="domain" description="Radical SAM core" evidence="11">
    <location>
        <begin position="4"/>
        <end position="240"/>
    </location>
</feature>
<evidence type="ECO:0000256" key="1">
    <source>
        <dbReference type="ARBA" id="ARBA00001966"/>
    </source>
</evidence>
<evidence type="ECO:0000256" key="6">
    <source>
        <dbReference type="ARBA" id="ARBA00022723"/>
    </source>
</evidence>
<dbReference type="InterPro" id="IPR013785">
    <property type="entry name" value="Aldolase_TIM"/>
</dbReference>
<keyword evidence="7 10" id="KW-0408">Iron</keyword>
<comment type="subcellular location">
    <subcellularLocation>
        <location evidence="10">Cytoplasm</location>
    </subcellularLocation>
</comment>
<organism evidence="12 13">
    <name type="scientific">Jannaschia faecimaris</name>
    <dbReference type="NCBI Taxonomy" id="1244108"/>
    <lineage>
        <taxon>Bacteria</taxon>
        <taxon>Pseudomonadati</taxon>
        <taxon>Pseudomonadota</taxon>
        <taxon>Alphaproteobacteria</taxon>
        <taxon>Rhodobacterales</taxon>
        <taxon>Roseobacteraceae</taxon>
        <taxon>Jannaschia</taxon>
    </lineage>
</organism>
<evidence type="ECO:0000256" key="2">
    <source>
        <dbReference type="ARBA" id="ARBA00006100"/>
    </source>
</evidence>
<dbReference type="GO" id="GO:0005737">
    <property type="term" value="C:cytoplasm"/>
    <property type="evidence" value="ECO:0007669"/>
    <property type="project" value="UniProtKB-SubCell"/>
</dbReference>
<dbReference type="PANTHER" id="PTHR13932:SF5">
    <property type="entry name" value="RADICAL S-ADENOSYL METHIONINE DOMAIN-CONTAINING PROTEIN 1, MITOCHONDRIAL"/>
    <property type="match status" value="1"/>
</dbReference>
<dbReference type="InterPro" id="IPR010723">
    <property type="entry name" value="HemN_C"/>
</dbReference>